<reference evidence="1 2" key="1">
    <citation type="journal article" date="2021" name="Elife">
        <title>Chloroplast acquisition without the gene transfer in kleptoplastic sea slugs, Plakobranchus ocellatus.</title>
        <authorList>
            <person name="Maeda T."/>
            <person name="Takahashi S."/>
            <person name="Yoshida T."/>
            <person name="Shimamura S."/>
            <person name="Takaki Y."/>
            <person name="Nagai Y."/>
            <person name="Toyoda A."/>
            <person name="Suzuki Y."/>
            <person name="Arimoto A."/>
            <person name="Ishii H."/>
            <person name="Satoh N."/>
            <person name="Nishiyama T."/>
            <person name="Hasebe M."/>
            <person name="Maruyama T."/>
            <person name="Minagawa J."/>
            <person name="Obokata J."/>
            <person name="Shigenobu S."/>
        </authorList>
    </citation>
    <scope>NUCLEOTIDE SEQUENCE [LARGE SCALE GENOMIC DNA]</scope>
</reference>
<keyword evidence="2" id="KW-1185">Reference proteome</keyword>
<proteinExistence type="predicted"/>
<sequence length="91" mass="10290">MFMGPELVVRRRERMRAVATEDDSIEDIGKFFTLKPTPCTLCFSGPFPCQKRASASDFASFGCCPLWEMFNHACMLSVRSHVIPSLPLDEE</sequence>
<dbReference type="EMBL" id="BLXT01004727">
    <property type="protein sequence ID" value="GFO17159.1"/>
    <property type="molecule type" value="Genomic_DNA"/>
</dbReference>
<protein>
    <submittedName>
        <fullName evidence="1">Uncharacterized protein</fullName>
    </submittedName>
</protein>
<organism evidence="1 2">
    <name type="scientific">Plakobranchus ocellatus</name>
    <dbReference type="NCBI Taxonomy" id="259542"/>
    <lineage>
        <taxon>Eukaryota</taxon>
        <taxon>Metazoa</taxon>
        <taxon>Spiralia</taxon>
        <taxon>Lophotrochozoa</taxon>
        <taxon>Mollusca</taxon>
        <taxon>Gastropoda</taxon>
        <taxon>Heterobranchia</taxon>
        <taxon>Euthyneura</taxon>
        <taxon>Panpulmonata</taxon>
        <taxon>Sacoglossa</taxon>
        <taxon>Placobranchoidea</taxon>
        <taxon>Plakobranchidae</taxon>
        <taxon>Plakobranchus</taxon>
    </lineage>
</organism>
<gene>
    <name evidence="1" type="ORF">PoB_004366400</name>
</gene>
<name>A0AAV4BFM3_9GAST</name>
<dbReference type="AlphaFoldDB" id="A0AAV4BFM3"/>
<accession>A0AAV4BFM3</accession>
<dbReference type="Proteomes" id="UP000735302">
    <property type="component" value="Unassembled WGS sequence"/>
</dbReference>
<evidence type="ECO:0000313" key="2">
    <source>
        <dbReference type="Proteomes" id="UP000735302"/>
    </source>
</evidence>
<evidence type="ECO:0000313" key="1">
    <source>
        <dbReference type="EMBL" id="GFO17159.1"/>
    </source>
</evidence>
<comment type="caution">
    <text evidence="1">The sequence shown here is derived from an EMBL/GenBank/DDBJ whole genome shotgun (WGS) entry which is preliminary data.</text>
</comment>